<dbReference type="InterPro" id="IPR004839">
    <property type="entry name" value="Aminotransferase_I/II_large"/>
</dbReference>
<evidence type="ECO:0000313" key="7">
    <source>
        <dbReference type="EMBL" id="TMO68716.1"/>
    </source>
</evidence>
<keyword evidence="4" id="KW-0238">DNA-binding</keyword>
<evidence type="ECO:0000256" key="2">
    <source>
        <dbReference type="ARBA" id="ARBA00022898"/>
    </source>
</evidence>
<dbReference type="GO" id="GO:0030170">
    <property type="term" value="F:pyridoxal phosphate binding"/>
    <property type="evidence" value="ECO:0007669"/>
    <property type="project" value="InterPro"/>
</dbReference>
<dbReference type="Pfam" id="PF00155">
    <property type="entry name" value="Aminotran_1_2"/>
    <property type="match status" value="1"/>
</dbReference>
<dbReference type="CDD" id="cd00609">
    <property type="entry name" value="AAT_like"/>
    <property type="match status" value="1"/>
</dbReference>
<dbReference type="PANTHER" id="PTHR46577:SF2">
    <property type="entry name" value="TRANSCRIPTIONAL REGULATORY PROTEIN"/>
    <property type="match status" value="1"/>
</dbReference>
<keyword evidence="5" id="KW-0804">Transcription</keyword>
<dbReference type="OrthoDB" id="9804020at2"/>
<evidence type="ECO:0000256" key="1">
    <source>
        <dbReference type="ARBA" id="ARBA00005384"/>
    </source>
</evidence>
<evidence type="ECO:0000256" key="5">
    <source>
        <dbReference type="ARBA" id="ARBA00023163"/>
    </source>
</evidence>
<dbReference type="InterPro" id="IPR015422">
    <property type="entry name" value="PyrdxlP-dep_Trfase_small"/>
</dbReference>
<comment type="caution">
    <text evidence="7">The sequence shown here is derived from an EMBL/GenBank/DDBJ whole genome shotgun (WGS) entry which is preliminary data.</text>
</comment>
<dbReference type="SMART" id="SM00345">
    <property type="entry name" value="HTH_GNTR"/>
    <property type="match status" value="1"/>
</dbReference>
<evidence type="ECO:0000256" key="4">
    <source>
        <dbReference type="ARBA" id="ARBA00023125"/>
    </source>
</evidence>
<evidence type="ECO:0000313" key="9">
    <source>
        <dbReference type="Proteomes" id="UP000307164"/>
    </source>
</evidence>
<dbReference type="AlphaFoldDB" id="A0A5S3VB19"/>
<dbReference type="Gene3D" id="3.90.1150.10">
    <property type="entry name" value="Aspartate Aminotransferase, domain 1"/>
    <property type="match status" value="1"/>
</dbReference>
<dbReference type="Gene3D" id="1.10.10.10">
    <property type="entry name" value="Winged helix-like DNA-binding domain superfamily/Winged helix DNA-binding domain"/>
    <property type="match status" value="1"/>
</dbReference>
<dbReference type="PROSITE" id="PS50949">
    <property type="entry name" value="HTH_GNTR"/>
    <property type="match status" value="1"/>
</dbReference>
<gene>
    <name evidence="7" type="ORF">CWC19_08080</name>
    <name evidence="8" type="ORF">CWC20_00700</name>
</gene>
<reference evidence="7" key="3">
    <citation type="submission" date="2019-09" db="EMBL/GenBank/DDBJ databases">
        <title>Co-occurence of chitin degradation, pigmentation and bioactivity in marine Pseudoalteromonas.</title>
        <authorList>
            <person name="Sonnenschein E.C."/>
            <person name="Bech P.K."/>
        </authorList>
    </citation>
    <scope>NUCLEOTIDE SEQUENCE</scope>
    <source>
        <strain evidence="7">S3790</strain>
    </source>
</reference>
<dbReference type="Proteomes" id="UP000307164">
    <property type="component" value="Unassembled WGS sequence"/>
</dbReference>
<dbReference type="SUPFAM" id="SSF46785">
    <property type="entry name" value="Winged helix' DNA-binding domain"/>
    <property type="match status" value="1"/>
</dbReference>
<dbReference type="Gene3D" id="3.40.640.10">
    <property type="entry name" value="Type I PLP-dependent aspartate aminotransferase-like (Major domain)"/>
    <property type="match status" value="1"/>
</dbReference>
<sequence>MSFVISKQHKSFLYEQVIALIDDMVCQGMICPGDKLPSLRAMAGKLNVSIPTVKQAYQVLEAQGKVRAQEKSGYFLQAVNASNPMPKRVKLPSQPIVVNKQQLIEQVYDAIHQPSIMPFGIANPVMVASTEKILAKLMRRAMHSMGENMLSYGAMDGLDQLKKQIVHRYLDLGLVVSTEELVITNGAQEALAIALQCVTEVGDVVAIESPCYFGIVELVESLGLKVIEIPVCPDDGVWLCDLGEALLKHDIKACVFSTSINNPLGSFMPDIRRKALVELLEYHQVTLIEDDVYGDLHFTERRGKPAQCYTSTGNVITCASFSKTAAPSYRVGWMVAGPHSAKARRLKRALSCSSSLMNQLVLADYVVSGEYDRHLKLMRKRLMFNKTQMVKALRRYFPSSARLSDPQGGCVIWVDLGTEYSGSKLFQLAIAHRISITPGVLFSAGRQYESCIRMSYGLVWNNDVEQAIALLGQLLLNAKK</sequence>
<evidence type="ECO:0000313" key="10">
    <source>
        <dbReference type="Proteomes" id="UP000307217"/>
    </source>
</evidence>
<feature type="domain" description="HTH gntR-type" evidence="6">
    <location>
        <begin position="11"/>
        <end position="79"/>
    </location>
</feature>
<comment type="similarity">
    <text evidence="1">In the C-terminal section; belongs to the class-I pyridoxal-phosphate-dependent aminotransferase family.</text>
</comment>
<dbReference type="Proteomes" id="UP000307217">
    <property type="component" value="Unassembled WGS sequence"/>
</dbReference>
<dbReference type="GO" id="GO:0008483">
    <property type="term" value="F:transaminase activity"/>
    <property type="evidence" value="ECO:0007669"/>
    <property type="project" value="UniProtKB-KW"/>
</dbReference>
<keyword evidence="3" id="KW-0805">Transcription regulation</keyword>
<reference evidence="7 10" key="1">
    <citation type="submission" date="2018-01" db="EMBL/GenBank/DDBJ databases">
        <authorList>
            <person name="Paulsen S."/>
            <person name="Gram L.K."/>
        </authorList>
    </citation>
    <scope>NUCLEOTIDE SEQUENCE [LARGE SCALE GENOMIC DNA]</scope>
    <source>
        <strain evidence="7 10">S3790</strain>
        <strain evidence="8">S3895</strain>
    </source>
</reference>
<evidence type="ECO:0000256" key="3">
    <source>
        <dbReference type="ARBA" id="ARBA00023015"/>
    </source>
</evidence>
<evidence type="ECO:0000313" key="8">
    <source>
        <dbReference type="EMBL" id="TMO78959.1"/>
    </source>
</evidence>
<dbReference type="InterPro" id="IPR000524">
    <property type="entry name" value="Tscrpt_reg_HTH_GntR"/>
</dbReference>
<organism evidence="7 10">
    <name type="scientific">Pseudoalteromonas aurantia</name>
    <dbReference type="NCBI Taxonomy" id="43654"/>
    <lineage>
        <taxon>Bacteria</taxon>
        <taxon>Pseudomonadati</taxon>
        <taxon>Pseudomonadota</taxon>
        <taxon>Gammaproteobacteria</taxon>
        <taxon>Alteromonadales</taxon>
        <taxon>Pseudoalteromonadaceae</taxon>
        <taxon>Pseudoalteromonas</taxon>
    </lineage>
</organism>
<reference evidence="9 10" key="2">
    <citation type="submission" date="2019-06" db="EMBL/GenBank/DDBJ databases">
        <title>Co-occurence of chitin degradation, pigmentation and bioactivity in marine Pseudoalteromonas.</title>
        <authorList>
            <person name="Sonnenschein E.C."/>
            <person name="Bech P.K."/>
        </authorList>
    </citation>
    <scope>NUCLEOTIDE SEQUENCE [LARGE SCALE GENOMIC DNA]</scope>
    <source>
        <strain evidence="10">S3790</strain>
        <strain evidence="8 9">S3895</strain>
    </source>
</reference>
<dbReference type="InterPro" id="IPR036390">
    <property type="entry name" value="WH_DNA-bd_sf"/>
</dbReference>
<dbReference type="RefSeq" id="WP_138591405.1">
    <property type="nucleotide sequence ID" value="NZ_PNBW01000005.1"/>
</dbReference>
<keyword evidence="7" id="KW-0032">Aminotransferase</keyword>
<accession>A0A5S3VB19</accession>
<dbReference type="SUPFAM" id="SSF53383">
    <property type="entry name" value="PLP-dependent transferases"/>
    <property type="match status" value="1"/>
</dbReference>
<dbReference type="InterPro" id="IPR015424">
    <property type="entry name" value="PyrdxlP-dep_Trfase"/>
</dbReference>
<dbReference type="Pfam" id="PF00392">
    <property type="entry name" value="GntR"/>
    <property type="match status" value="1"/>
</dbReference>
<dbReference type="InterPro" id="IPR036388">
    <property type="entry name" value="WH-like_DNA-bd_sf"/>
</dbReference>
<dbReference type="InterPro" id="IPR051446">
    <property type="entry name" value="HTH_trans_reg/aminotransferase"/>
</dbReference>
<dbReference type="PANTHER" id="PTHR46577">
    <property type="entry name" value="HTH-TYPE TRANSCRIPTIONAL REGULATORY PROTEIN GABR"/>
    <property type="match status" value="1"/>
</dbReference>
<dbReference type="CDD" id="cd07377">
    <property type="entry name" value="WHTH_GntR"/>
    <property type="match status" value="1"/>
</dbReference>
<keyword evidence="2" id="KW-0663">Pyridoxal phosphate</keyword>
<dbReference type="InterPro" id="IPR015421">
    <property type="entry name" value="PyrdxlP-dep_Trfase_major"/>
</dbReference>
<dbReference type="GO" id="GO:0003700">
    <property type="term" value="F:DNA-binding transcription factor activity"/>
    <property type="evidence" value="ECO:0007669"/>
    <property type="project" value="InterPro"/>
</dbReference>
<evidence type="ECO:0000259" key="6">
    <source>
        <dbReference type="PROSITE" id="PS50949"/>
    </source>
</evidence>
<keyword evidence="7" id="KW-0808">Transferase</keyword>
<name>A0A5S3VB19_9GAMM</name>
<keyword evidence="9" id="KW-1185">Reference proteome</keyword>
<proteinExistence type="inferred from homology"/>
<protein>
    <submittedName>
        <fullName evidence="7">PLP-dependent aminotransferase family protein</fullName>
    </submittedName>
</protein>
<dbReference type="EMBL" id="PNBX01000030">
    <property type="protein sequence ID" value="TMO68716.1"/>
    <property type="molecule type" value="Genomic_DNA"/>
</dbReference>
<dbReference type="GO" id="GO:0003677">
    <property type="term" value="F:DNA binding"/>
    <property type="evidence" value="ECO:0007669"/>
    <property type="project" value="UniProtKB-KW"/>
</dbReference>
<dbReference type="EMBL" id="PNBW01000005">
    <property type="protein sequence ID" value="TMO78959.1"/>
    <property type="molecule type" value="Genomic_DNA"/>
</dbReference>